<dbReference type="Proteomes" id="UP000824782">
    <property type="component" value="Unassembled WGS sequence"/>
</dbReference>
<organism evidence="1 2">
    <name type="scientific">Engystomops pustulosus</name>
    <name type="common">Tungara frog</name>
    <name type="synonym">Physalaemus pustulosus</name>
    <dbReference type="NCBI Taxonomy" id="76066"/>
    <lineage>
        <taxon>Eukaryota</taxon>
        <taxon>Metazoa</taxon>
        <taxon>Chordata</taxon>
        <taxon>Craniata</taxon>
        <taxon>Vertebrata</taxon>
        <taxon>Euteleostomi</taxon>
        <taxon>Amphibia</taxon>
        <taxon>Batrachia</taxon>
        <taxon>Anura</taxon>
        <taxon>Neobatrachia</taxon>
        <taxon>Hyloidea</taxon>
        <taxon>Leptodactylidae</taxon>
        <taxon>Leiuperinae</taxon>
        <taxon>Engystomops</taxon>
    </lineage>
</organism>
<protein>
    <submittedName>
        <fullName evidence="1">Uncharacterized protein</fullName>
    </submittedName>
</protein>
<accession>A0AAV6YLS1</accession>
<reference evidence="1" key="1">
    <citation type="thesis" date="2020" institute="ProQuest LLC" country="789 East Eisenhower Parkway, Ann Arbor, MI, USA">
        <title>Comparative Genomics and Chromosome Evolution.</title>
        <authorList>
            <person name="Mudd A.B."/>
        </authorList>
    </citation>
    <scope>NUCLEOTIDE SEQUENCE</scope>
    <source>
        <strain evidence="1">237g6f4</strain>
        <tissue evidence="1">Blood</tissue>
    </source>
</reference>
<dbReference type="AlphaFoldDB" id="A0AAV6YLS1"/>
<name>A0AAV6YLS1_ENGPU</name>
<evidence type="ECO:0000313" key="1">
    <source>
        <dbReference type="EMBL" id="KAG8538389.1"/>
    </source>
</evidence>
<evidence type="ECO:0000313" key="2">
    <source>
        <dbReference type="Proteomes" id="UP000824782"/>
    </source>
</evidence>
<keyword evidence="2" id="KW-1185">Reference proteome</keyword>
<comment type="caution">
    <text evidence="1">The sequence shown here is derived from an EMBL/GenBank/DDBJ whole genome shotgun (WGS) entry which is preliminary data.</text>
</comment>
<sequence>MKTTISCFKAGNQCLCSASRGVMQYYTPGLEVNGHVSPLYSSILHYYFADYWIGPTSLVDLLYLGLVSGPLLPPCVQPEPVIISPAFLALLQPYHAAASSGMLSGIAHHFFPPLTSLSSDFHFFQPAACKRLLRYLQRLLSVAFHSPGLF</sequence>
<dbReference type="EMBL" id="WNYA01021640">
    <property type="protein sequence ID" value="KAG8538389.1"/>
    <property type="molecule type" value="Genomic_DNA"/>
</dbReference>
<proteinExistence type="predicted"/>
<gene>
    <name evidence="1" type="ORF">GDO81_022744</name>
</gene>